<keyword evidence="1" id="KW-0175">Coiled coil</keyword>
<dbReference type="Gene3D" id="3.20.20.80">
    <property type="entry name" value="Glycosidases"/>
    <property type="match status" value="2"/>
</dbReference>
<dbReference type="Proteomes" id="UP000011083">
    <property type="component" value="Unassembled WGS sequence"/>
</dbReference>
<dbReference type="OrthoDB" id="1740265at2759"/>
<dbReference type="RefSeq" id="XP_004336781.1">
    <property type="nucleotide sequence ID" value="XM_004336733.1"/>
</dbReference>
<dbReference type="InterPro" id="IPR017853">
    <property type="entry name" value="GH"/>
</dbReference>
<dbReference type="PANTHER" id="PTHR10357">
    <property type="entry name" value="ALPHA-AMYLASE FAMILY MEMBER"/>
    <property type="match status" value="1"/>
</dbReference>
<accession>L8GQ39</accession>
<sequence length="488" mass="54911">MKVIIDWVANHTSWDSHLIENRPHFFKRGRRKKTAELVERADNEVVGGEAGLLLDDKEVTIDDVREKIRREREGLDNEVSADEEEMADLEEEVILPPMEAWWDVAALDYGLSDSDDEDFEPSYADVADEFLPIPESTHQVVDNLVEIAIPVDGTPTRPGKKRQKKKTEAQRALGDYMAGVMKSWVRDFDIDGFRCDVSEMVPTFFWRRVVREIKREVKPDILMISEGTLPEHHVGAFDLTYAWTTYDALTAIVRRQQPASHLHDVLQAEAQEYPEGTLRMRFITNHDKNFTDGSPLEHFGGAPAALATSAFIFTAGGYGSIRSVPMLYNGDEVANTLRLSLFDKTVIPWADLAASDIGQRFRRHYAQLIGLRRRWPAVFVDGTMHRATTSHDDQVFAFVRTSPAADSEEALVVVNLSDQAIGGLEVRLPHQHPPGTQVVDRYDAGADDQAQAHTQAELQVDHTGQHVVIPSTPPHGFRILGLENKSDF</sequence>
<evidence type="ECO:0000313" key="3">
    <source>
        <dbReference type="Proteomes" id="UP000011083"/>
    </source>
</evidence>
<evidence type="ECO:0000256" key="1">
    <source>
        <dbReference type="SAM" id="Coils"/>
    </source>
</evidence>
<dbReference type="PANTHER" id="PTHR10357:SF179">
    <property type="entry name" value="NEUTRAL AND BASIC AMINO ACID TRANSPORT PROTEIN RBAT"/>
    <property type="match status" value="1"/>
</dbReference>
<reference evidence="2 3" key="1">
    <citation type="journal article" date="2013" name="Genome Biol.">
        <title>Genome of Acanthamoeba castellanii highlights extensive lateral gene transfer and early evolution of tyrosine kinase signaling.</title>
        <authorList>
            <person name="Clarke M."/>
            <person name="Lohan A.J."/>
            <person name="Liu B."/>
            <person name="Lagkouvardos I."/>
            <person name="Roy S."/>
            <person name="Zafar N."/>
            <person name="Bertelli C."/>
            <person name="Schilde C."/>
            <person name="Kianianmomeni A."/>
            <person name="Burglin T.R."/>
            <person name="Frech C."/>
            <person name="Turcotte B."/>
            <person name="Kopec K.O."/>
            <person name="Synnott J.M."/>
            <person name="Choo C."/>
            <person name="Paponov I."/>
            <person name="Finkler A."/>
            <person name="Soon Heng Tan C."/>
            <person name="Hutchins A.P."/>
            <person name="Weinmeier T."/>
            <person name="Rattei T."/>
            <person name="Chu J.S."/>
            <person name="Gimenez G."/>
            <person name="Irimia M."/>
            <person name="Rigden D.J."/>
            <person name="Fitzpatrick D.A."/>
            <person name="Lorenzo-Morales J."/>
            <person name="Bateman A."/>
            <person name="Chiu C.H."/>
            <person name="Tang P."/>
            <person name="Hegemann P."/>
            <person name="Fromm H."/>
            <person name="Raoult D."/>
            <person name="Greub G."/>
            <person name="Miranda-Saavedra D."/>
            <person name="Chen N."/>
            <person name="Nash P."/>
            <person name="Ginger M.L."/>
            <person name="Horn M."/>
            <person name="Schaap P."/>
            <person name="Caler L."/>
            <person name="Loftus B."/>
        </authorList>
    </citation>
    <scope>NUCLEOTIDE SEQUENCE [LARGE SCALE GENOMIC DNA]</scope>
    <source>
        <strain evidence="2 3">Neff</strain>
    </source>
</reference>
<dbReference type="AlphaFoldDB" id="L8GQ39"/>
<dbReference type="SUPFAM" id="SSF51011">
    <property type="entry name" value="Glycosyl hydrolase domain"/>
    <property type="match status" value="1"/>
</dbReference>
<proteinExistence type="predicted"/>
<dbReference type="KEGG" id="acan:ACA1_391360"/>
<protein>
    <submittedName>
        <fullName evidence="2">Alpha amylase, putative</fullName>
    </submittedName>
</protein>
<gene>
    <name evidence="2" type="ORF">ACA1_391360</name>
</gene>
<name>L8GQ39_ACACF</name>
<dbReference type="EMBL" id="KB008044">
    <property type="protein sequence ID" value="ELR14768.1"/>
    <property type="molecule type" value="Genomic_DNA"/>
</dbReference>
<feature type="coiled-coil region" evidence="1">
    <location>
        <begin position="65"/>
        <end position="92"/>
    </location>
</feature>
<evidence type="ECO:0000313" key="2">
    <source>
        <dbReference type="EMBL" id="ELR14768.1"/>
    </source>
</evidence>
<organism evidence="2 3">
    <name type="scientific">Acanthamoeba castellanii (strain ATCC 30010 / Neff)</name>
    <dbReference type="NCBI Taxonomy" id="1257118"/>
    <lineage>
        <taxon>Eukaryota</taxon>
        <taxon>Amoebozoa</taxon>
        <taxon>Discosea</taxon>
        <taxon>Longamoebia</taxon>
        <taxon>Centramoebida</taxon>
        <taxon>Acanthamoebidae</taxon>
        <taxon>Acanthamoeba</taxon>
    </lineage>
</organism>
<dbReference type="SUPFAM" id="SSF51445">
    <property type="entry name" value="(Trans)glycosidases"/>
    <property type="match status" value="1"/>
</dbReference>
<dbReference type="GO" id="GO:0004556">
    <property type="term" value="F:alpha-amylase activity"/>
    <property type="evidence" value="ECO:0007669"/>
    <property type="project" value="TreeGrafter"/>
</dbReference>
<dbReference type="GeneID" id="14915351"/>
<dbReference type="VEuPathDB" id="AmoebaDB:ACA1_391360"/>
<keyword evidence="3" id="KW-1185">Reference proteome</keyword>
<dbReference type="GO" id="GO:0009313">
    <property type="term" value="P:oligosaccharide catabolic process"/>
    <property type="evidence" value="ECO:0007669"/>
    <property type="project" value="TreeGrafter"/>
</dbReference>